<name>A0A2V4MJL8_9RHOB</name>
<sequence length="141" mass="14370">MTDHSNSHDNTASTEIDLDLFFAAARDAAPEPDAALFAAVLADADDVQAQIAAGRAPAAPLQEPRGARGLWAQLVAAIGGWPAVGGLASVATAGLWLGAVQPMGIGQTTSGYLSDAGLFVAAQDSYLVDVMPGLNFDFEEG</sequence>
<reference evidence="1 2" key="1">
    <citation type="submission" date="2018-05" db="EMBL/GenBank/DDBJ databases">
        <title>Oceanovita maritima gen. nov., sp. nov., a marine bacterium in the family Rhodobacteraceae isolated from surface seawater of Lundu port Xiamen, China.</title>
        <authorList>
            <person name="Hetharua B.H."/>
            <person name="Min D."/>
            <person name="Liao H."/>
            <person name="Tian Y."/>
        </authorList>
    </citation>
    <scope>NUCLEOTIDE SEQUENCE [LARGE SCALE GENOMIC DNA]</scope>
    <source>
        <strain evidence="1 2">FSX-11</strain>
    </source>
</reference>
<dbReference type="AlphaFoldDB" id="A0A2V4MJL8"/>
<evidence type="ECO:0000313" key="1">
    <source>
        <dbReference type="EMBL" id="PYC46805.1"/>
    </source>
</evidence>
<dbReference type="OrthoDB" id="7863719at2"/>
<protein>
    <recommendedName>
        <fullName evidence="3">Dihydroorotate dehydrogenase</fullName>
    </recommendedName>
</protein>
<evidence type="ECO:0000313" key="2">
    <source>
        <dbReference type="Proteomes" id="UP000248012"/>
    </source>
</evidence>
<dbReference type="EMBL" id="QFVT01000010">
    <property type="protein sequence ID" value="PYC46805.1"/>
    <property type="molecule type" value="Genomic_DNA"/>
</dbReference>
<dbReference type="RefSeq" id="WP_110796806.1">
    <property type="nucleotide sequence ID" value="NZ_KZ826489.1"/>
</dbReference>
<keyword evidence="2" id="KW-1185">Reference proteome</keyword>
<gene>
    <name evidence="1" type="ORF">DI396_13960</name>
</gene>
<comment type="caution">
    <text evidence="1">The sequence shown here is derived from an EMBL/GenBank/DDBJ whole genome shotgun (WGS) entry which is preliminary data.</text>
</comment>
<evidence type="ECO:0008006" key="3">
    <source>
        <dbReference type="Google" id="ProtNLM"/>
    </source>
</evidence>
<dbReference type="Proteomes" id="UP000248012">
    <property type="component" value="Unassembled WGS sequence"/>
</dbReference>
<proteinExistence type="predicted"/>
<accession>A0A2V4MJL8</accession>
<organism evidence="1 2">
    <name type="scientific">Litorivita pollutaquae</name>
    <dbReference type="NCBI Taxonomy" id="2200892"/>
    <lineage>
        <taxon>Bacteria</taxon>
        <taxon>Pseudomonadati</taxon>
        <taxon>Pseudomonadota</taxon>
        <taxon>Alphaproteobacteria</taxon>
        <taxon>Rhodobacterales</taxon>
        <taxon>Paracoccaceae</taxon>
        <taxon>Litorivita</taxon>
    </lineage>
</organism>